<protein>
    <submittedName>
        <fullName evidence="1">Uncharacterized protein</fullName>
    </submittedName>
</protein>
<organism evidence="1 2">
    <name type="scientific">Edaphobacter aggregans</name>
    <dbReference type="NCBI Taxonomy" id="570835"/>
    <lineage>
        <taxon>Bacteria</taxon>
        <taxon>Pseudomonadati</taxon>
        <taxon>Acidobacteriota</taxon>
        <taxon>Terriglobia</taxon>
        <taxon>Terriglobales</taxon>
        <taxon>Acidobacteriaceae</taxon>
        <taxon>Edaphobacter</taxon>
    </lineage>
</organism>
<evidence type="ECO:0000313" key="2">
    <source>
        <dbReference type="Proteomes" id="UP000269669"/>
    </source>
</evidence>
<proteinExistence type="predicted"/>
<gene>
    <name evidence="1" type="ORF">EDE15_3990</name>
</gene>
<dbReference type="EMBL" id="RSDW01000001">
    <property type="protein sequence ID" value="RSL18420.1"/>
    <property type="molecule type" value="Genomic_DNA"/>
</dbReference>
<sequence length="101" mass="10884">MNIAEVKAYQEKVGAQLHEAKALLDGFEAHVKGKLAQSEIDTISRLKAKHQEIDKKVHHDLKTAGEVAVAAKVKSDIDAEIAKFKSSLAQLAAKVKSQPAA</sequence>
<accession>A0A428MNI3</accession>
<name>A0A428MNI3_9BACT</name>
<dbReference type="Proteomes" id="UP000269669">
    <property type="component" value="Unassembled WGS sequence"/>
</dbReference>
<dbReference type="RefSeq" id="WP_125486788.1">
    <property type="nucleotide sequence ID" value="NZ_RSDW01000001.1"/>
</dbReference>
<reference evidence="1 2" key="1">
    <citation type="submission" date="2018-12" db="EMBL/GenBank/DDBJ databases">
        <title>Sequencing of bacterial isolates from soil warming experiment in Harvard Forest, Massachusetts, USA.</title>
        <authorList>
            <person name="Deangelis K."/>
        </authorList>
    </citation>
    <scope>NUCLEOTIDE SEQUENCE [LARGE SCALE GENOMIC DNA]</scope>
    <source>
        <strain evidence="1 2">EB153</strain>
    </source>
</reference>
<comment type="caution">
    <text evidence="1">The sequence shown here is derived from an EMBL/GenBank/DDBJ whole genome shotgun (WGS) entry which is preliminary data.</text>
</comment>
<keyword evidence="2" id="KW-1185">Reference proteome</keyword>
<dbReference type="AlphaFoldDB" id="A0A428MNI3"/>
<evidence type="ECO:0000313" key="1">
    <source>
        <dbReference type="EMBL" id="RSL18420.1"/>
    </source>
</evidence>